<evidence type="ECO:0000313" key="1">
    <source>
        <dbReference type="EMBL" id="VDP63432.1"/>
    </source>
</evidence>
<dbReference type="WBParaSite" id="SCUD_0001738201-mRNA-1">
    <property type="protein sequence ID" value="SCUD_0001738201-mRNA-1"/>
    <property type="gene ID" value="SCUD_0001738201"/>
</dbReference>
<evidence type="ECO:0000313" key="3">
    <source>
        <dbReference type="WBParaSite" id="SCUD_0001738201-mRNA-1"/>
    </source>
</evidence>
<evidence type="ECO:0000313" key="2">
    <source>
        <dbReference type="Proteomes" id="UP000279833"/>
    </source>
</evidence>
<organism evidence="3">
    <name type="scientific">Schistosoma curassoni</name>
    <dbReference type="NCBI Taxonomy" id="6186"/>
    <lineage>
        <taxon>Eukaryota</taxon>
        <taxon>Metazoa</taxon>
        <taxon>Spiralia</taxon>
        <taxon>Lophotrochozoa</taxon>
        <taxon>Platyhelminthes</taxon>
        <taxon>Trematoda</taxon>
        <taxon>Digenea</taxon>
        <taxon>Strigeidida</taxon>
        <taxon>Schistosomatoidea</taxon>
        <taxon>Schistosomatidae</taxon>
        <taxon>Schistosoma</taxon>
    </lineage>
</organism>
<keyword evidence="2" id="KW-1185">Reference proteome</keyword>
<dbReference type="EMBL" id="UZAK01039727">
    <property type="protein sequence ID" value="VDP63432.1"/>
    <property type="molecule type" value="Genomic_DNA"/>
</dbReference>
<dbReference type="AlphaFoldDB" id="A0A183KQP4"/>
<protein>
    <submittedName>
        <fullName evidence="3">Ovule protein</fullName>
    </submittedName>
</protein>
<dbReference type="PANTHER" id="PTHR31441:SF2">
    <property type="entry name" value="FOLLICULIN"/>
    <property type="match status" value="1"/>
</dbReference>
<dbReference type="GO" id="GO:0005829">
    <property type="term" value="C:cytosol"/>
    <property type="evidence" value="ECO:0007669"/>
    <property type="project" value="TreeGrafter"/>
</dbReference>
<dbReference type="InterPro" id="IPR021713">
    <property type="entry name" value="Folliculin"/>
</dbReference>
<dbReference type="GO" id="GO:0005096">
    <property type="term" value="F:GTPase activator activity"/>
    <property type="evidence" value="ECO:0007669"/>
    <property type="project" value="TreeGrafter"/>
</dbReference>
<name>A0A183KQP4_9TREM</name>
<dbReference type="GO" id="GO:1904263">
    <property type="term" value="P:positive regulation of TORC1 signaling"/>
    <property type="evidence" value="ECO:0007669"/>
    <property type="project" value="TreeGrafter"/>
</dbReference>
<reference evidence="1 2" key="2">
    <citation type="submission" date="2018-11" db="EMBL/GenBank/DDBJ databases">
        <authorList>
            <consortium name="Pathogen Informatics"/>
        </authorList>
    </citation>
    <scope>NUCLEOTIDE SEQUENCE [LARGE SCALE GENOMIC DNA]</scope>
    <source>
        <strain evidence="1">Dakar</strain>
        <strain evidence="2">Dakar, Senegal</strain>
    </source>
</reference>
<proteinExistence type="predicted"/>
<gene>
    <name evidence="1" type="ORF">SCUD_LOCUS17379</name>
</gene>
<dbReference type="STRING" id="6186.A0A183KQP4"/>
<dbReference type="PANTHER" id="PTHR31441">
    <property type="entry name" value="FOLLICULIN FAMILY MEMBER"/>
    <property type="match status" value="1"/>
</dbReference>
<accession>A0A183KQP4</accession>
<sequence>MDAIVVLCHFCEQHGPSVIMCTQSFKQSQSNLSVNNVPDVTTANANNSNKDVNTYQRKLSSHALQSSDDAILTGIDVSPIPLPSSCM</sequence>
<reference evidence="3" key="1">
    <citation type="submission" date="2016-06" db="UniProtKB">
        <authorList>
            <consortium name="WormBaseParasite"/>
        </authorList>
    </citation>
    <scope>IDENTIFICATION</scope>
</reference>
<dbReference type="Proteomes" id="UP000279833">
    <property type="component" value="Unassembled WGS sequence"/>
</dbReference>